<dbReference type="Pfam" id="PF05649">
    <property type="entry name" value="Peptidase_M13_N"/>
    <property type="match status" value="3"/>
</dbReference>
<keyword evidence="13" id="KW-1185">Reference proteome</keyword>
<keyword evidence="7" id="KW-0482">Metalloprotease</keyword>
<dbReference type="EMBL" id="CAJFDI010000002">
    <property type="protein sequence ID" value="CAD5214453.1"/>
    <property type="molecule type" value="Genomic_DNA"/>
</dbReference>
<name>A0A1I7RVZ9_BURXY</name>
<dbReference type="PANTHER" id="PTHR11733:SF240">
    <property type="entry name" value="GH14155P-RELATED"/>
    <property type="match status" value="1"/>
</dbReference>
<organism evidence="12 14">
    <name type="scientific">Bursaphelenchus xylophilus</name>
    <name type="common">Pinewood nematode worm</name>
    <name type="synonym">Aphelenchoides xylophilus</name>
    <dbReference type="NCBI Taxonomy" id="6326"/>
    <lineage>
        <taxon>Eukaryota</taxon>
        <taxon>Metazoa</taxon>
        <taxon>Ecdysozoa</taxon>
        <taxon>Nematoda</taxon>
        <taxon>Chromadorea</taxon>
        <taxon>Rhabditida</taxon>
        <taxon>Tylenchina</taxon>
        <taxon>Tylenchomorpha</taxon>
        <taxon>Aphelenchoidea</taxon>
        <taxon>Aphelenchoididae</taxon>
        <taxon>Bursaphelenchus</taxon>
    </lineage>
</organism>
<evidence type="ECO:0000259" key="9">
    <source>
        <dbReference type="Pfam" id="PF05649"/>
    </source>
</evidence>
<reference evidence="11" key="2">
    <citation type="submission" date="2020-08" db="EMBL/GenBank/DDBJ databases">
        <authorList>
            <person name="Kikuchi T."/>
        </authorList>
    </citation>
    <scope>NUCLEOTIDE SEQUENCE</scope>
    <source>
        <strain evidence="10">Ka4C1</strain>
    </source>
</reference>
<evidence type="ECO:0000256" key="7">
    <source>
        <dbReference type="ARBA" id="ARBA00023049"/>
    </source>
</evidence>
<evidence type="ECO:0000313" key="12">
    <source>
        <dbReference type="Proteomes" id="UP000095284"/>
    </source>
</evidence>
<proteinExistence type="inferred from homology"/>
<evidence type="ECO:0000313" key="10">
    <source>
        <dbReference type="EMBL" id="CAD5214453.1"/>
    </source>
</evidence>
<evidence type="ECO:0000259" key="8">
    <source>
        <dbReference type="Pfam" id="PF01431"/>
    </source>
</evidence>
<evidence type="ECO:0000256" key="4">
    <source>
        <dbReference type="ARBA" id="ARBA00022723"/>
    </source>
</evidence>
<feature type="domain" description="Peptidase M13 C-terminal" evidence="8">
    <location>
        <begin position="1933"/>
        <end position="2140"/>
    </location>
</feature>
<reference evidence="14" key="1">
    <citation type="submission" date="2016-11" db="UniProtKB">
        <authorList>
            <consortium name="WormBaseParasite"/>
        </authorList>
    </citation>
    <scope>IDENTIFICATION</scope>
</reference>
<keyword evidence="5" id="KW-0378">Hydrolase</keyword>
<keyword evidence="6" id="KW-0862">Zinc</keyword>
<evidence type="ECO:0000256" key="1">
    <source>
        <dbReference type="ARBA" id="ARBA00001947"/>
    </source>
</evidence>
<dbReference type="InterPro" id="IPR024079">
    <property type="entry name" value="MetalloPept_cat_dom_sf"/>
</dbReference>
<sequence length="2174" mass="245323">MSAPYAQKTKLIFNECLRRASDPKYVHQDGATVKQIFDNFALLDQYWFPTLGLGNPEQRNVPHFLGTFLGTLKRELKLSVFVTSSVNTNWKRPQVAPGTHKKSYLLYLDQPTLAYDAIYYKVRLNETEELFSNSAFDAVTYLAKLKGITVDEEEVKRDIAGAWKVEKFIAQEVNVGAEEKRKYERSYNIYTAGAANEQFKFLDFHRFLIALAASSNATKLVQTPGFEFNVNEPAAFKKLADHLQKKVAKRDLMNYINFRVLLAVKSLLPEANIDNFEFKSQRQRGFNIGLKKGFQPRRPLPIPFPEPEPMPSPGTFSAMAVDYNELRCALGTAIKASAATTRIYLDEALPKANRKEVKSKVALLVNNVIEGFQYQLDRLNWMSTESKKNAYDKINYLVKNLVYPEWVEDDDKLDEYYKDLDLDADQDYLDFTASLTHFEQNKEFSLLASEGSVERDDFLMSMALVNAWYQPEVNSITIPYGILQAPFFHVDQPMAANLGGIGAIAGHELTHGFDDEGSQYDGLGVLRTWMDEKSQKQFDTMAQCVIDQYASFEPFPGLFVDGSNTQGENIADNGGIRAAFNALTSYEAFYGPDPALPDDVLSGFSNQQLFFISFARAWCEMPADRDEIEEQILHDPHSPSKYRVVGSIQNFPAFREAFNCPAKTAYAPAEHCNVWASEVSDKNGVPKTPPPTVDTRIRPIGTNKSEEFNAVSSRVAGNINLDEDPCENFYEYSCRKSDGKKPLEEAEIAVDTAVEKFLATTKLKDEAVEKARKFLKSCESAEDSRIAIHTVIQEVEAILRVHINFTHPSFNALNPSRLVGLAYLFSYKYDVDLFFHLNLRPNLKKEVNTAPYLLYLEQPELLLKPEVYKSTSAWKITKEFEEYTTGLVKAYYKTDEDISSVIRSSLKIEEQLASFISEENDVTDDNFNLKSLTELAKDYPKLRLQDYFLQITKNEGIFVQGLTAYLKNHHTKIVNTAANFLEKFSNYVENLSGRNTDDLIRYIALKAILKLQRFAPREHNQLSLEVREALDQEIFALPSNGKSCLKELHHFLPVQYTTAATLGLYSNEKELSARQRDVAKIADYVFIEFERQLEGVSWMPLSSRQKAIKKVRAVARNIGVPYDVSAYDIHAVEKSVLAANRPVKALELAANKHYLQWSDAVLMKRLNLFSTLLNKQEISRDIFLTYSQRKATPAAQFSHDLNSISLSLAALQSPFYNKDYPMAWNFATVGGLVAEQLAHLFDASGLDHDEFGQLKSWLDAQSKDVVKNQLEELKKQYSTVGLDHVKRSEILAKTLGATLSYRALVSWNDFHGEQSPLSHPIFRNYNSEQLFFLLHAQEYCSPRANRNISLAFDLINSGNFRHVFHCSSASKLGRKQRVALYETDVDGFFGVPNVPTKSPELNIPKAAPEYSQKYRECAAAFENSVDTTADPCTDFYQYTCGNYHDDSPFSDADVKNTIRLLNDIRQVHKGDSKVVALEKLIFAQCKQDLPRFDALNADAKVLKEIVADLESVLGQKFPLTANNTAKALTAEEIGKAMGFLSGKHGIGALLDVMVYTNVRAPEKGYSVYIGSGYYLLEGFMGESEEEIVETVGGLILQYLNAVMDVSNETVANVKEEVKAFVMIEGLLIDSNNPSRRNPRNASERYHQITLKDLLESYPTPINFRSFLEGIVTSVPEAVEKVTSDTFDVGLSDPQNLRSFLEAFEELLARDDLKPQNLINYLFYHVLMLQHGAFLPPAPATFGAAGAKDFYKKLLWERRLPKPETGGINFPESEIPLEKNPRLIAAGITELDIQCMQLVTAQMQEATNALFVEVTYPDKKKRLEDRLGVAKFADSIMVGFRTMLDQLNWMKPESKATAYKKIDLLVKNIAYPNISIDPVKLEDYHKELLDSNIIESTFPYTLNSLLRFNMKQAVKELVKPVYDRSTFGSAFRLNAWYQPAANSITLPASILQQPFYDAEWPDSVNFGSIGAVAGHELVHAFDDSGVQWDPVGRLRSWIDDESFKSFREMADCVVDEYKKFCYPDGQCVDGSHTQGENIADNGGIQAAYRAYRSAVGVNGPDAALPGKLIGQFTFDQLFFLSFGRTWCSGPVSAERRAAILKDVHSPPEFRVFGTLQNFPAFRDAFNCPLKAAYAPEKHCQVWITDIEPSLAVPTPIPPKSTHFKDIKKNQTEIVV</sequence>
<dbReference type="GO" id="GO:0016485">
    <property type="term" value="P:protein processing"/>
    <property type="evidence" value="ECO:0007669"/>
    <property type="project" value="TreeGrafter"/>
</dbReference>
<dbReference type="PANTHER" id="PTHR11733">
    <property type="entry name" value="ZINC METALLOPROTEASE FAMILY M13 NEPRILYSIN-RELATED"/>
    <property type="match status" value="1"/>
</dbReference>
<dbReference type="EMBL" id="CAJFCV020000002">
    <property type="protein sequence ID" value="CAG9094938.1"/>
    <property type="molecule type" value="Genomic_DNA"/>
</dbReference>
<keyword evidence="3" id="KW-0645">Protease</keyword>
<evidence type="ECO:0000313" key="13">
    <source>
        <dbReference type="Proteomes" id="UP000659654"/>
    </source>
</evidence>
<dbReference type="GO" id="GO:0004222">
    <property type="term" value="F:metalloendopeptidase activity"/>
    <property type="evidence" value="ECO:0007669"/>
    <property type="project" value="InterPro"/>
</dbReference>
<gene>
    <name evidence="10" type="ORF">BXYJ_LOCUS3537</name>
</gene>
<evidence type="ECO:0000313" key="11">
    <source>
        <dbReference type="EMBL" id="CAG9094938.1"/>
    </source>
</evidence>
<protein>
    <submittedName>
        <fullName evidence="10">(pine wood nematode) hypothetical protein</fullName>
    </submittedName>
</protein>
<evidence type="ECO:0000313" key="14">
    <source>
        <dbReference type="WBParaSite" id="BXY_0491200.1"/>
    </source>
</evidence>
<feature type="domain" description="Peptidase M13 C-terminal" evidence="8">
    <location>
        <begin position="466"/>
        <end position="674"/>
    </location>
</feature>
<dbReference type="GO" id="GO:0046872">
    <property type="term" value="F:metal ion binding"/>
    <property type="evidence" value="ECO:0007669"/>
    <property type="project" value="UniProtKB-KW"/>
</dbReference>
<dbReference type="PRINTS" id="PR00786">
    <property type="entry name" value="NEPRILYSIN"/>
</dbReference>
<dbReference type="OrthoDB" id="6475849at2759"/>
<dbReference type="eggNOG" id="KOG3624">
    <property type="taxonomic scope" value="Eukaryota"/>
</dbReference>
<dbReference type="SMR" id="A0A1I7RVZ9"/>
<dbReference type="GO" id="GO:0005886">
    <property type="term" value="C:plasma membrane"/>
    <property type="evidence" value="ECO:0007669"/>
    <property type="project" value="TreeGrafter"/>
</dbReference>
<evidence type="ECO:0000256" key="5">
    <source>
        <dbReference type="ARBA" id="ARBA00022801"/>
    </source>
</evidence>
<dbReference type="Proteomes" id="UP000095284">
    <property type="component" value="Unplaced"/>
</dbReference>
<dbReference type="InterPro" id="IPR018497">
    <property type="entry name" value="Peptidase_M13_C"/>
</dbReference>
<comment type="cofactor">
    <cofactor evidence="1">
        <name>Zn(2+)</name>
        <dbReference type="ChEBI" id="CHEBI:29105"/>
    </cofactor>
</comment>
<evidence type="ECO:0000256" key="2">
    <source>
        <dbReference type="ARBA" id="ARBA00007357"/>
    </source>
</evidence>
<feature type="domain" description="Peptidase M13 C-terminal" evidence="8">
    <location>
        <begin position="1197"/>
        <end position="1348"/>
    </location>
</feature>
<dbReference type="SUPFAM" id="SSF55486">
    <property type="entry name" value="Metalloproteases ('zincins'), catalytic domain"/>
    <property type="match status" value="3"/>
</dbReference>
<evidence type="ECO:0000256" key="6">
    <source>
        <dbReference type="ARBA" id="ARBA00022833"/>
    </source>
</evidence>
<accession>A0A1I7RVZ9</accession>
<dbReference type="Pfam" id="PF01431">
    <property type="entry name" value="Peptidase_M13"/>
    <property type="match status" value="3"/>
</dbReference>
<dbReference type="InterPro" id="IPR000718">
    <property type="entry name" value="Peptidase_M13"/>
</dbReference>
<dbReference type="WBParaSite" id="BXY_0491200.1">
    <property type="protein sequence ID" value="BXY_0491200.1"/>
    <property type="gene ID" value="BXY_0491200"/>
</dbReference>
<dbReference type="InterPro" id="IPR008753">
    <property type="entry name" value="Peptidase_M13_N"/>
</dbReference>
<dbReference type="InterPro" id="IPR042089">
    <property type="entry name" value="Peptidase_M13_dom_2"/>
</dbReference>
<dbReference type="Gene3D" id="3.40.390.10">
    <property type="entry name" value="Collagenase (Catalytic Domain)"/>
    <property type="match status" value="3"/>
</dbReference>
<feature type="domain" description="Peptidase M13 N-terminal" evidence="9">
    <location>
        <begin position="7"/>
        <end position="404"/>
    </location>
</feature>
<evidence type="ECO:0000256" key="3">
    <source>
        <dbReference type="ARBA" id="ARBA00022670"/>
    </source>
</evidence>
<comment type="similarity">
    <text evidence="2">Belongs to the peptidase M13 family.</text>
</comment>
<dbReference type="Proteomes" id="UP000659654">
    <property type="component" value="Unassembled WGS sequence"/>
</dbReference>
<dbReference type="PROSITE" id="PS51885">
    <property type="entry name" value="NEPRILYSIN"/>
    <property type="match status" value="3"/>
</dbReference>
<feature type="domain" description="Peptidase M13 N-terminal" evidence="9">
    <location>
        <begin position="1431"/>
        <end position="1871"/>
    </location>
</feature>
<keyword evidence="4" id="KW-0479">Metal-binding</keyword>
<dbReference type="Proteomes" id="UP000582659">
    <property type="component" value="Unassembled WGS sequence"/>
</dbReference>
<dbReference type="Gene3D" id="1.10.1380.10">
    <property type="entry name" value="Neutral endopeptidase , domain2"/>
    <property type="match status" value="3"/>
</dbReference>
<dbReference type="CDD" id="cd08662">
    <property type="entry name" value="M13"/>
    <property type="match status" value="2"/>
</dbReference>
<feature type="domain" description="Peptidase M13 N-terminal" evidence="9">
    <location>
        <begin position="725"/>
        <end position="1121"/>
    </location>
</feature>